<keyword evidence="2" id="KW-1185">Reference proteome</keyword>
<dbReference type="EMBL" id="NBNE01002958">
    <property type="protein sequence ID" value="OWZ08977.1"/>
    <property type="molecule type" value="Genomic_DNA"/>
</dbReference>
<evidence type="ECO:0000313" key="2">
    <source>
        <dbReference type="Proteomes" id="UP000198211"/>
    </source>
</evidence>
<proteinExistence type="predicted"/>
<dbReference type="AlphaFoldDB" id="A0A225VVZ9"/>
<protein>
    <submittedName>
        <fullName evidence="1">Uncharacterized protein</fullName>
    </submittedName>
</protein>
<evidence type="ECO:0000313" key="1">
    <source>
        <dbReference type="EMBL" id="OWZ08977.1"/>
    </source>
</evidence>
<accession>A0A225VVZ9</accession>
<reference evidence="2" key="1">
    <citation type="submission" date="2017-03" db="EMBL/GenBank/DDBJ databases">
        <title>Phytopthora megakarya and P. palmivora, two closely related causual agents of cacao black pod achieved similar genome size and gene model numbers by different mechanisms.</title>
        <authorList>
            <person name="Ali S."/>
            <person name="Shao J."/>
            <person name="Larry D.J."/>
            <person name="Kronmiller B."/>
            <person name="Shen D."/>
            <person name="Strem M.D."/>
            <person name="Melnick R.L."/>
            <person name="Guiltinan M.J."/>
            <person name="Tyler B.M."/>
            <person name="Meinhardt L.W."/>
            <person name="Bailey B.A."/>
        </authorList>
    </citation>
    <scope>NUCLEOTIDE SEQUENCE [LARGE SCALE GENOMIC DNA]</scope>
    <source>
        <strain evidence="2">zdho120</strain>
    </source>
</reference>
<organism evidence="1 2">
    <name type="scientific">Phytophthora megakarya</name>
    <dbReference type="NCBI Taxonomy" id="4795"/>
    <lineage>
        <taxon>Eukaryota</taxon>
        <taxon>Sar</taxon>
        <taxon>Stramenopiles</taxon>
        <taxon>Oomycota</taxon>
        <taxon>Peronosporomycetes</taxon>
        <taxon>Peronosporales</taxon>
        <taxon>Peronosporaceae</taxon>
        <taxon>Phytophthora</taxon>
    </lineage>
</organism>
<name>A0A225VVZ9_9STRA</name>
<dbReference type="Proteomes" id="UP000198211">
    <property type="component" value="Unassembled WGS sequence"/>
</dbReference>
<sequence length="196" mass="22360">MNLVTYVQIDHTEMTIRPMARVLVLDLQLQKGRDGKISLVIKVNPNKRKTLKVGAVERTPGDSVEWALDSASDVHSYDGSISDNERIGNVQLRVVNNKQPHQEVVLQLEKVLHKPSAPDNLLSLDALENNGWTIRFGFCDSERAAWICKGRQQLLLKKYRGRYRLKTTCIKIWQCNNVAHVMLKRLWSVGTSDLLM</sequence>
<comment type="caution">
    <text evidence="1">The sequence shown here is derived from an EMBL/GenBank/DDBJ whole genome shotgun (WGS) entry which is preliminary data.</text>
</comment>
<gene>
    <name evidence="1" type="ORF">PHMEG_00018398</name>
</gene>